<dbReference type="InterPro" id="IPR036264">
    <property type="entry name" value="Bact_exopeptidase_dim_dom"/>
</dbReference>
<proteinExistence type="inferred from homology"/>
<dbReference type="OrthoDB" id="6119954at2759"/>
<evidence type="ECO:0000313" key="4">
    <source>
        <dbReference type="RefSeq" id="XP_031570355.1"/>
    </source>
</evidence>
<dbReference type="RefSeq" id="XP_031570355.1">
    <property type="nucleotide sequence ID" value="XM_031714495.1"/>
</dbReference>
<keyword evidence="3" id="KW-1185">Reference proteome</keyword>
<dbReference type="InterPro" id="IPR017144">
    <property type="entry name" value="Xaa-Arg_dipeptidase"/>
</dbReference>
<evidence type="ECO:0000259" key="2">
    <source>
        <dbReference type="Pfam" id="PF07687"/>
    </source>
</evidence>
<dbReference type="InterPro" id="IPR002933">
    <property type="entry name" value="Peptidase_M20"/>
</dbReference>
<dbReference type="Gene3D" id="3.40.630.10">
    <property type="entry name" value="Zn peptidases"/>
    <property type="match status" value="1"/>
</dbReference>
<accession>A0A6P8IWG2</accession>
<organism evidence="3 4">
    <name type="scientific">Actinia tenebrosa</name>
    <name type="common">Australian red waratah sea anemone</name>
    <dbReference type="NCBI Taxonomy" id="6105"/>
    <lineage>
        <taxon>Eukaryota</taxon>
        <taxon>Metazoa</taxon>
        <taxon>Cnidaria</taxon>
        <taxon>Anthozoa</taxon>
        <taxon>Hexacorallia</taxon>
        <taxon>Actiniaria</taxon>
        <taxon>Actiniidae</taxon>
        <taxon>Actinia</taxon>
    </lineage>
</organism>
<evidence type="ECO:0000256" key="1">
    <source>
        <dbReference type="PIRNR" id="PIRNR037226"/>
    </source>
</evidence>
<dbReference type="PANTHER" id="PTHR30575">
    <property type="entry name" value="PEPTIDASE M20"/>
    <property type="match status" value="1"/>
</dbReference>
<dbReference type="PIRSF" id="PIRSF037226">
    <property type="entry name" value="Amidohydrolase_ACY1L2_prd"/>
    <property type="match status" value="1"/>
</dbReference>
<dbReference type="InterPro" id="IPR052030">
    <property type="entry name" value="Peptidase_M20/M20A_hydrolases"/>
</dbReference>
<dbReference type="CDD" id="cd05672">
    <property type="entry name" value="M20_ACY1L2-like"/>
    <property type="match status" value="1"/>
</dbReference>
<dbReference type="Pfam" id="PF07687">
    <property type="entry name" value="M20_dimer"/>
    <property type="match status" value="1"/>
</dbReference>
<dbReference type="SUPFAM" id="SSF53187">
    <property type="entry name" value="Zn-dependent exopeptidases"/>
    <property type="match status" value="1"/>
</dbReference>
<dbReference type="Pfam" id="PF01546">
    <property type="entry name" value="Peptidase_M20"/>
    <property type="match status" value="1"/>
</dbReference>
<feature type="domain" description="Peptidase M20 dimerisation" evidence="2">
    <location>
        <begin position="176"/>
        <end position="268"/>
    </location>
</feature>
<dbReference type="InParanoid" id="A0A6P8IWG2"/>
<protein>
    <recommendedName>
        <fullName evidence="1">Peptidase M20 domain-containing protein 2</fullName>
    </recommendedName>
</protein>
<sequence>MATITELKNVACEAIDKYSKELQELNKKIWENPELNFKEFKSHEILTEFFEKHGLEVSRKWTLETAFGARYGGNEGPCVGIICEYDALPGVGHACGHNLIAEAGAAAALGVKAALEKSGNKLGRLLVLGTPAEEGGGGKIYMINNGCFKDVDFSMMVHPCPFDAIGAHNLAISQHTITFKGYAAHAAAFPWEGINALDAAVMAYSSVSMLRQQMKPTWRVHGVILEGGVKPNIIPDKTVMEYYLRAPNKNELEELRAKVFLCFEAAAKATGCTVKIEEPCLPYAELNTNPKLADVYKQHAESMGFKYLSKEEENKLPLGSTDMGNVSYTVPSIHPLYSIDTTAPNHSHAFTAAAATDAAHHKTIIAAKAMAMTAIEVMSNPDTLKIMKSQFEHSK</sequence>
<gene>
    <name evidence="4" type="primary">LOC116304721</name>
</gene>
<dbReference type="AlphaFoldDB" id="A0A6P8IWG2"/>
<dbReference type="InterPro" id="IPR017439">
    <property type="entry name" value="Amidohydrolase"/>
</dbReference>
<dbReference type="GeneID" id="116304721"/>
<dbReference type="KEGG" id="aten:116304721"/>
<dbReference type="Gene3D" id="3.30.70.360">
    <property type="match status" value="1"/>
</dbReference>
<comment type="similarity">
    <text evidence="1">Belongs to the peptidase M20A family.</text>
</comment>
<dbReference type="FunCoup" id="A0A6P8IWG2">
    <property type="interactions" value="286"/>
</dbReference>
<dbReference type="PANTHER" id="PTHR30575:SF0">
    <property type="entry name" value="XAA-ARG DIPEPTIDASE"/>
    <property type="match status" value="1"/>
</dbReference>
<reference evidence="4" key="1">
    <citation type="submission" date="2025-08" db="UniProtKB">
        <authorList>
            <consortium name="RefSeq"/>
        </authorList>
    </citation>
    <scope>IDENTIFICATION</scope>
    <source>
        <tissue evidence="4">Tentacle</tissue>
    </source>
</reference>
<dbReference type="NCBIfam" id="TIGR01891">
    <property type="entry name" value="amidohydrolases"/>
    <property type="match status" value="1"/>
</dbReference>
<name>A0A6P8IWG2_ACTTE</name>
<dbReference type="InterPro" id="IPR011650">
    <property type="entry name" value="Peptidase_M20_dimer"/>
</dbReference>
<dbReference type="Proteomes" id="UP000515163">
    <property type="component" value="Unplaced"/>
</dbReference>
<dbReference type="GO" id="GO:0016805">
    <property type="term" value="F:dipeptidase activity"/>
    <property type="evidence" value="ECO:0007669"/>
    <property type="project" value="InterPro"/>
</dbReference>
<evidence type="ECO:0000313" key="3">
    <source>
        <dbReference type="Proteomes" id="UP000515163"/>
    </source>
</evidence>
<dbReference type="FunFam" id="3.30.70.360:FF:000004">
    <property type="entry name" value="Peptidase M20 domain-containing protein 2"/>
    <property type="match status" value="1"/>
</dbReference>
<dbReference type="SUPFAM" id="SSF55031">
    <property type="entry name" value="Bacterial exopeptidase dimerisation domain"/>
    <property type="match status" value="1"/>
</dbReference>